<sequence>MTQTLPTVDRLPGIWPAMLTPLRADGAIDHERFVRHGLALLASGCGGLTPFGTTGEGPSFSVAERIAAVDALVAGGIPAERLLVSTSACALTDLIALTEHATRIGAWGTMLMPPFFFKGMSDAGVVSVYEQVIAAARAVHAGLDAPQPLRLMLYHIPQVAGIGLTHGVIRELLARHADIVVGVKDSQCQLAHSLSLLEAFAPQLMVHVGNEPDLPELGRRGSTGAVSGLANFIPRTVHRLVSQPDAPGTPGDLAHVQALLGALGGYALVPAFKGILALRDNDLGWLPVRAPLQALTPDDLPGLQATLAAAGHPQRPD</sequence>
<dbReference type="SUPFAM" id="SSF51569">
    <property type="entry name" value="Aldolase"/>
    <property type="match status" value="1"/>
</dbReference>
<dbReference type="InterPro" id="IPR002220">
    <property type="entry name" value="DapA-like"/>
</dbReference>
<dbReference type="Proteomes" id="UP000293433">
    <property type="component" value="Unassembled WGS sequence"/>
</dbReference>
<evidence type="ECO:0000256" key="4">
    <source>
        <dbReference type="PIRSR" id="PIRSR001365-2"/>
    </source>
</evidence>
<evidence type="ECO:0000313" key="6">
    <source>
        <dbReference type="Proteomes" id="UP000293433"/>
    </source>
</evidence>
<dbReference type="Pfam" id="PF00701">
    <property type="entry name" value="DHDPS"/>
    <property type="match status" value="1"/>
</dbReference>
<evidence type="ECO:0000256" key="1">
    <source>
        <dbReference type="ARBA" id="ARBA00023239"/>
    </source>
</evidence>
<dbReference type="CDD" id="cd00408">
    <property type="entry name" value="DHDPS-like"/>
    <property type="match status" value="1"/>
</dbReference>
<proteinExistence type="inferred from homology"/>
<organism evidence="5 6">
    <name type="scientific">Sphaerotilus mobilis</name>
    <dbReference type="NCBI Taxonomy" id="47994"/>
    <lineage>
        <taxon>Bacteria</taxon>
        <taxon>Pseudomonadati</taxon>
        <taxon>Pseudomonadota</taxon>
        <taxon>Betaproteobacteria</taxon>
        <taxon>Burkholderiales</taxon>
        <taxon>Sphaerotilaceae</taxon>
        <taxon>Sphaerotilus</taxon>
    </lineage>
</organism>
<dbReference type="PANTHER" id="PTHR12128:SF67">
    <property type="entry name" value="BLR3884 PROTEIN"/>
    <property type="match status" value="1"/>
</dbReference>
<name>A0A4Q7LGR4_9BURK</name>
<comment type="caution">
    <text evidence="5">The sequence shown here is derived from an EMBL/GenBank/DDBJ whole genome shotgun (WGS) entry which is preliminary data.</text>
</comment>
<dbReference type="PIRSF" id="PIRSF001365">
    <property type="entry name" value="DHDPS"/>
    <property type="match status" value="1"/>
</dbReference>
<evidence type="ECO:0000313" key="5">
    <source>
        <dbReference type="EMBL" id="RZS53241.1"/>
    </source>
</evidence>
<comment type="similarity">
    <text evidence="2">Belongs to the DapA family.</text>
</comment>
<feature type="binding site" evidence="4">
    <location>
        <position position="226"/>
    </location>
    <ligand>
        <name>pyruvate</name>
        <dbReference type="ChEBI" id="CHEBI:15361"/>
    </ligand>
</feature>
<accession>A0A4Q7LGR4</accession>
<dbReference type="OrthoDB" id="9816489at2"/>
<dbReference type="InterPro" id="IPR013785">
    <property type="entry name" value="Aldolase_TIM"/>
</dbReference>
<dbReference type="GO" id="GO:0008840">
    <property type="term" value="F:4-hydroxy-tetrahydrodipicolinate synthase activity"/>
    <property type="evidence" value="ECO:0007669"/>
    <property type="project" value="TreeGrafter"/>
</dbReference>
<feature type="binding site" evidence="4">
    <location>
        <position position="54"/>
    </location>
    <ligand>
        <name>pyruvate</name>
        <dbReference type="ChEBI" id="CHEBI:15361"/>
    </ligand>
</feature>
<feature type="active site" description="Schiff-base intermediate with substrate" evidence="3">
    <location>
        <position position="184"/>
    </location>
</feature>
<keyword evidence="1 2" id="KW-0456">Lyase</keyword>
<dbReference type="PANTHER" id="PTHR12128">
    <property type="entry name" value="DIHYDRODIPICOLINATE SYNTHASE"/>
    <property type="match status" value="1"/>
</dbReference>
<dbReference type="Gene3D" id="3.20.20.70">
    <property type="entry name" value="Aldolase class I"/>
    <property type="match status" value="1"/>
</dbReference>
<dbReference type="AlphaFoldDB" id="A0A4Q7LGR4"/>
<dbReference type="EMBL" id="SGWV01000010">
    <property type="protein sequence ID" value="RZS53241.1"/>
    <property type="molecule type" value="Genomic_DNA"/>
</dbReference>
<evidence type="ECO:0000256" key="2">
    <source>
        <dbReference type="PIRNR" id="PIRNR001365"/>
    </source>
</evidence>
<dbReference type="RefSeq" id="WP_130482695.1">
    <property type="nucleotide sequence ID" value="NZ_SGWV01000010.1"/>
</dbReference>
<protein>
    <submittedName>
        <fullName evidence="5">4-hydroxy-tetrahydrodipicolinate synthase</fullName>
    </submittedName>
</protein>
<gene>
    <name evidence="5" type="ORF">EV685_2868</name>
</gene>
<keyword evidence="6" id="KW-1185">Reference proteome</keyword>
<feature type="active site" description="Proton donor/acceptor" evidence="3">
    <location>
        <position position="154"/>
    </location>
</feature>
<evidence type="ECO:0000256" key="3">
    <source>
        <dbReference type="PIRSR" id="PIRSR001365-1"/>
    </source>
</evidence>
<dbReference type="PRINTS" id="PR00146">
    <property type="entry name" value="DHPICSNTHASE"/>
</dbReference>
<dbReference type="SMART" id="SM01130">
    <property type="entry name" value="DHDPS"/>
    <property type="match status" value="1"/>
</dbReference>
<reference evidence="5 6" key="1">
    <citation type="submission" date="2019-02" db="EMBL/GenBank/DDBJ databases">
        <title>Genomic Encyclopedia of Type Strains, Phase IV (KMG-IV): sequencing the most valuable type-strain genomes for metagenomic binning, comparative biology and taxonomic classification.</title>
        <authorList>
            <person name="Goeker M."/>
        </authorList>
    </citation>
    <scope>NUCLEOTIDE SEQUENCE [LARGE SCALE GENOMIC DNA]</scope>
    <source>
        <strain evidence="5 6">DSM 10617</strain>
    </source>
</reference>